<name>A0A125BT62_9BURK</name>
<gene>
    <name evidence="1" type="ORF">WT27_29645</name>
</gene>
<evidence type="ECO:0000313" key="2">
    <source>
        <dbReference type="Proteomes" id="UP000062317"/>
    </source>
</evidence>
<sequence length="64" mass="6584">MAGAALADAGETAIPACIRVSSRLAPYGFDTRASAMRRRQHGRGGGCLTCALSVTHPRAALTGR</sequence>
<comment type="caution">
    <text evidence="1">The sequence shown here is derived from an EMBL/GenBank/DDBJ whole genome shotgun (WGS) entry which is preliminary data.</text>
</comment>
<dbReference type="Proteomes" id="UP000062317">
    <property type="component" value="Unassembled WGS sequence"/>
</dbReference>
<evidence type="ECO:0000313" key="1">
    <source>
        <dbReference type="EMBL" id="KVV51463.1"/>
    </source>
</evidence>
<reference evidence="1 2" key="1">
    <citation type="submission" date="2015-11" db="EMBL/GenBank/DDBJ databases">
        <title>Expanding the genomic diversity of Burkholderia species for the development of highly accurate diagnostics.</title>
        <authorList>
            <person name="Sahl J."/>
            <person name="Keim P."/>
            <person name="Wagner D."/>
        </authorList>
    </citation>
    <scope>NUCLEOTIDE SEQUENCE [LARGE SCALE GENOMIC DNA]</scope>
    <source>
        <strain evidence="1 2">MSMB1301WGS</strain>
    </source>
</reference>
<proteinExistence type="predicted"/>
<organism evidence="1 2">
    <name type="scientific">Burkholderia territorii</name>
    <dbReference type="NCBI Taxonomy" id="1503055"/>
    <lineage>
        <taxon>Bacteria</taxon>
        <taxon>Pseudomonadati</taxon>
        <taxon>Pseudomonadota</taxon>
        <taxon>Betaproteobacteria</taxon>
        <taxon>Burkholderiales</taxon>
        <taxon>Burkholderiaceae</taxon>
        <taxon>Burkholderia</taxon>
        <taxon>Burkholderia cepacia complex</taxon>
    </lineage>
</organism>
<keyword evidence="2" id="KW-1185">Reference proteome</keyword>
<accession>A0A125BT62</accession>
<dbReference type="AlphaFoldDB" id="A0A125BT62"/>
<protein>
    <submittedName>
        <fullName evidence="1">Uncharacterized protein</fullName>
    </submittedName>
</protein>
<dbReference type="EMBL" id="LPEQ01000048">
    <property type="protein sequence ID" value="KVV51463.1"/>
    <property type="molecule type" value="Genomic_DNA"/>
</dbReference>